<evidence type="ECO:0000256" key="2">
    <source>
        <dbReference type="ARBA" id="ARBA00022723"/>
    </source>
</evidence>
<comment type="catalytic activity">
    <reaction evidence="5">
        <text>N(6)-acetyl-L-lysyl-[protein] + NAD(+) + H2O = 2''-O-acetyl-ADP-D-ribose + nicotinamide + L-lysyl-[protein]</text>
        <dbReference type="Rhea" id="RHEA:43636"/>
        <dbReference type="Rhea" id="RHEA-COMP:9752"/>
        <dbReference type="Rhea" id="RHEA-COMP:10731"/>
        <dbReference type="ChEBI" id="CHEBI:15377"/>
        <dbReference type="ChEBI" id="CHEBI:17154"/>
        <dbReference type="ChEBI" id="CHEBI:29969"/>
        <dbReference type="ChEBI" id="CHEBI:57540"/>
        <dbReference type="ChEBI" id="CHEBI:61930"/>
        <dbReference type="ChEBI" id="CHEBI:83767"/>
        <dbReference type="EC" id="2.3.1.286"/>
    </reaction>
</comment>
<dbReference type="InterPro" id="IPR026587">
    <property type="entry name" value="Sirtuin_class_II"/>
</dbReference>
<feature type="binding site" evidence="5 6">
    <location>
        <position position="188"/>
    </location>
    <ligand>
        <name>Zn(2+)</name>
        <dbReference type="ChEBI" id="CHEBI:29105"/>
    </ligand>
</feature>
<dbReference type="EMBL" id="CP027792">
    <property type="protein sequence ID" value="AVP58672.1"/>
    <property type="molecule type" value="Genomic_DNA"/>
</dbReference>
<dbReference type="SUPFAM" id="SSF52467">
    <property type="entry name" value="DHS-like NAD/FAD-binding domain"/>
    <property type="match status" value="1"/>
</dbReference>
<dbReference type="NCBIfam" id="NF003738">
    <property type="entry name" value="PRK05333.1"/>
    <property type="match status" value="1"/>
</dbReference>
<protein>
    <recommendedName>
        <fullName evidence="5">NAD-dependent protein deacetylase</fullName>
        <ecNumber evidence="5">2.3.1.286</ecNumber>
    </recommendedName>
    <alternativeName>
        <fullName evidence="5">Regulatory protein SIR2 homolog</fullName>
    </alternativeName>
</protein>
<evidence type="ECO:0000313" key="8">
    <source>
        <dbReference type="EMBL" id="AVP58672.1"/>
    </source>
</evidence>
<evidence type="ECO:0000313" key="9">
    <source>
        <dbReference type="Proteomes" id="UP000241829"/>
    </source>
</evidence>
<dbReference type="HAMAP" id="MF_01967">
    <property type="entry name" value="Sirtuin_ClassII"/>
    <property type="match status" value="1"/>
</dbReference>
<dbReference type="PANTHER" id="PTHR11085:SF10">
    <property type="entry name" value="NAD-DEPENDENT PROTEIN DEACYLASE SIRTUIN-5, MITOCHONDRIAL-RELATED"/>
    <property type="match status" value="1"/>
</dbReference>
<accession>A0A2P1NNQ2</accession>
<dbReference type="InterPro" id="IPR026591">
    <property type="entry name" value="Sirtuin_cat_small_dom_sf"/>
</dbReference>
<comment type="function">
    <text evidence="5">NAD-dependent protein deacetylase which modulates the activities of several enzymes which are inactive in their acetylated form.</text>
</comment>
<dbReference type="GO" id="GO:0070403">
    <property type="term" value="F:NAD+ binding"/>
    <property type="evidence" value="ECO:0007669"/>
    <property type="project" value="UniProtKB-UniRule"/>
</dbReference>
<proteinExistence type="inferred from homology"/>
<feature type="binding site" evidence="5">
    <location>
        <begin position="254"/>
        <end position="256"/>
    </location>
    <ligand>
        <name>NAD(+)</name>
        <dbReference type="ChEBI" id="CHEBI:57540"/>
    </ligand>
</feature>
<comment type="similarity">
    <text evidence="5">Belongs to the sirtuin family. Class II subfamily.</text>
</comment>
<keyword evidence="1 5" id="KW-0808">Transferase</keyword>
<evidence type="ECO:0000256" key="4">
    <source>
        <dbReference type="ARBA" id="ARBA00023027"/>
    </source>
</evidence>
<feature type="domain" description="Deacetylase sirtuin-type" evidence="7">
    <location>
        <begin position="8"/>
        <end position="286"/>
    </location>
</feature>
<dbReference type="Pfam" id="PF02146">
    <property type="entry name" value="SIR2"/>
    <property type="match status" value="1"/>
</dbReference>
<comment type="subcellular location">
    <subcellularLocation>
        <location evidence="5">Cytoplasm</location>
    </subcellularLocation>
</comment>
<keyword evidence="5" id="KW-0963">Cytoplasm</keyword>
<feature type="binding site" evidence="5">
    <location>
        <begin position="228"/>
        <end position="230"/>
    </location>
    <ligand>
        <name>NAD(+)</name>
        <dbReference type="ChEBI" id="CHEBI:57540"/>
    </ligand>
</feature>
<feature type="binding site" evidence="5 6">
    <location>
        <position position="140"/>
    </location>
    <ligand>
        <name>Zn(2+)</name>
        <dbReference type="ChEBI" id="CHEBI:29105"/>
    </ligand>
</feature>
<dbReference type="OrthoDB" id="9800582at2"/>
<dbReference type="InterPro" id="IPR050134">
    <property type="entry name" value="NAD-dep_sirtuin_deacylases"/>
</dbReference>
<dbReference type="AlphaFoldDB" id="A0A2P1NNQ2"/>
<dbReference type="Gene3D" id="3.40.50.1220">
    <property type="entry name" value="TPP-binding domain"/>
    <property type="match status" value="1"/>
</dbReference>
<dbReference type="PROSITE" id="PS50305">
    <property type="entry name" value="SIRTUIN"/>
    <property type="match status" value="1"/>
</dbReference>
<dbReference type="GO" id="GO:0008270">
    <property type="term" value="F:zinc ion binding"/>
    <property type="evidence" value="ECO:0007669"/>
    <property type="project" value="UniProtKB-UniRule"/>
</dbReference>
<dbReference type="EC" id="2.3.1.286" evidence="5"/>
<organism evidence="8 9">
    <name type="scientific">Pulveribacter suum</name>
    <dbReference type="NCBI Taxonomy" id="2116657"/>
    <lineage>
        <taxon>Bacteria</taxon>
        <taxon>Pseudomonadati</taxon>
        <taxon>Pseudomonadota</taxon>
        <taxon>Betaproteobacteria</taxon>
        <taxon>Burkholderiales</taxon>
        <taxon>Comamonadaceae</taxon>
        <taxon>Pulveribacter</taxon>
    </lineage>
</organism>
<dbReference type="InterPro" id="IPR029035">
    <property type="entry name" value="DHS-like_NAD/FAD-binding_dom"/>
</dbReference>
<keyword evidence="4 5" id="KW-0520">NAD</keyword>
<comment type="caution">
    <text evidence="5">Lacks conserved residue(s) required for the propagation of feature annotation.</text>
</comment>
<dbReference type="Proteomes" id="UP000241829">
    <property type="component" value="Chromosome"/>
</dbReference>
<dbReference type="InterPro" id="IPR026590">
    <property type="entry name" value="Ssirtuin_cat_dom"/>
</dbReference>
<name>A0A2P1NNQ2_9BURK</name>
<feature type="binding site" evidence="5">
    <location>
        <begin position="111"/>
        <end position="114"/>
    </location>
    <ligand>
        <name>NAD(+)</name>
        <dbReference type="ChEBI" id="CHEBI:57540"/>
    </ligand>
</feature>
<dbReference type="PANTHER" id="PTHR11085">
    <property type="entry name" value="NAD-DEPENDENT PROTEIN DEACYLASE SIRTUIN-5, MITOCHONDRIAL-RELATED"/>
    <property type="match status" value="1"/>
</dbReference>
<feature type="binding site" evidence="5 6">
    <location>
        <position position="191"/>
    </location>
    <ligand>
        <name>Zn(2+)</name>
        <dbReference type="ChEBI" id="CHEBI:29105"/>
    </ligand>
</feature>
<dbReference type="GO" id="GO:0005737">
    <property type="term" value="C:cytoplasm"/>
    <property type="evidence" value="ECO:0007669"/>
    <property type="project" value="UniProtKB-SubCell"/>
</dbReference>
<evidence type="ECO:0000256" key="1">
    <source>
        <dbReference type="ARBA" id="ARBA00022679"/>
    </source>
</evidence>
<dbReference type="Gene3D" id="3.30.1600.10">
    <property type="entry name" value="SIR2/SIRT2 'Small Domain"/>
    <property type="match status" value="1"/>
</dbReference>
<evidence type="ECO:0000259" key="7">
    <source>
        <dbReference type="PROSITE" id="PS50305"/>
    </source>
</evidence>
<feature type="binding site" evidence="5 6">
    <location>
        <position position="137"/>
    </location>
    <ligand>
        <name>Zn(2+)</name>
        <dbReference type="ChEBI" id="CHEBI:29105"/>
    </ligand>
</feature>
<reference evidence="9" key="1">
    <citation type="submission" date="2018-03" db="EMBL/GenBank/DDBJ databases">
        <title>Genome sequencing of Melaminivora sp. strain SC2-7.</title>
        <authorList>
            <person name="Kim S.-J."/>
            <person name="Heo J."/>
            <person name="Ahn J.-H."/>
            <person name="Kwon S.-W."/>
        </authorList>
    </citation>
    <scope>NUCLEOTIDE SEQUENCE [LARGE SCALE GENOMIC DNA]</scope>
    <source>
        <strain evidence="9">SC2-7</strain>
    </source>
</reference>
<feature type="binding site" evidence="5">
    <location>
        <position position="272"/>
    </location>
    <ligand>
        <name>NAD(+)</name>
        <dbReference type="ChEBI" id="CHEBI:57540"/>
    </ligand>
</feature>
<keyword evidence="2 5" id="KW-0479">Metal-binding</keyword>
<evidence type="ECO:0000256" key="5">
    <source>
        <dbReference type="HAMAP-Rule" id="MF_01967"/>
    </source>
</evidence>
<keyword evidence="3 5" id="KW-0862">Zinc</keyword>
<comment type="cofactor">
    <cofactor evidence="5">
        <name>Zn(2+)</name>
        <dbReference type="ChEBI" id="CHEBI:29105"/>
    </cofactor>
    <text evidence="5">Binds 1 zinc ion per subunit.</text>
</comment>
<dbReference type="KEGG" id="melm:C7H73_14030"/>
<gene>
    <name evidence="5" type="primary">cobB</name>
    <name evidence="8" type="ORF">C7H73_14030</name>
</gene>
<evidence type="ECO:0000256" key="3">
    <source>
        <dbReference type="ARBA" id="ARBA00022833"/>
    </source>
</evidence>
<evidence type="ECO:0000256" key="6">
    <source>
        <dbReference type="PROSITE-ProRule" id="PRU00236"/>
    </source>
</evidence>
<keyword evidence="9" id="KW-1185">Reference proteome</keyword>
<feature type="active site" description="Proton acceptor" evidence="5 6">
    <location>
        <position position="129"/>
    </location>
</feature>
<dbReference type="InterPro" id="IPR003000">
    <property type="entry name" value="Sirtuin"/>
</dbReference>
<sequence>MPPTMQPSSTTTHCAAQLAELLVAHPRWTVLTGAGISTDSGIPDYRDAAGAWKRPAPVQFQDFMGSAATRQRYWARSLIGWPVFRQARPNAAHEALARLEQAGHVHQLITQNVDGLHQQAGSRMVVDLHGRLDQVVCMGCRALSPRSSYQGALLQANGSWRHRHAPAAPDGDADLHGVDFSTFQVPPCPRCGGILKPDVVFYGENVPRPRVDAALQGLMQSQLLLVVGSSLMVYSGLRFVRAARAQGLPVAAINLGATRADGDFTLKHAGPCAPALAALAQMLAGAPGAVGSLS</sequence>
<dbReference type="GO" id="GO:0017136">
    <property type="term" value="F:histone deacetylase activity, NAD-dependent"/>
    <property type="evidence" value="ECO:0007669"/>
    <property type="project" value="TreeGrafter"/>
</dbReference>